<comment type="catalytic activity">
    <reaction evidence="14">
        <text>L-seryl-[protein] + ATP = O-phospho-L-seryl-[protein] + ADP + H(+)</text>
        <dbReference type="Rhea" id="RHEA:17989"/>
        <dbReference type="Rhea" id="RHEA-COMP:9863"/>
        <dbReference type="Rhea" id="RHEA-COMP:11604"/>
        <dbReference type="ChEBI" id="CHEBI:15378"/>
        <dbReference type="ChEBI" id="CHEBI:29999"/>
        <dbReference type="ChEBI" id="CHEBI:30616"/>
        <dbReference type="ChEBI" id="CHEBI:83421"/>
        <dbReference type="ChEBI" id="CHEBI:456216"/>
        <dbReference type="EC" id="2.7.11.1"/>
    </reaction>
</comment>
<evidence type="ECO:0000256" key="13">
    <source>
        <dbReference type="ARBA" id="ARBA00047899"/>
    </source>
</evidence>
<organism evidence="19 20">
    <name type="scientific">Gossypium tomentosum</name>
    <name type="common">Hawaiian cotton</name>
    <name type="synonym">Gossypium sandvicense</name>
    <dbReference type="NCBI Taxonomy" id="34277"/>
    <lineage>
        <taxon>Eukaryota</taxon>
        <taxon>Viridiplantae</taxon>
        <taxon>Streptophyta</taxon>
        <taxon>Embryophyta</taxon>
        <taxon>Tracheophyta</taxon>
        <taxon>Spermatophyta</taxon>
        <taxon>Magnoliopsida</taxon>
        <taxon>eudicotyledons</taxon>
        <taxon>Gunneridae</taxon>
        <taxon>Pentapetalae</taxon>
        <taxon>rosids</taxon>
        <taxon>malvids</taxon>
        <taxon>Malvales</taxon>
        <taxon>Malvaceae</taxon>
        <taxon>Malvoideae</taxon>
        <taxon>Gossypium</taxon>
    </lineage>
</organism>
<sequence length="492" mass="56289">MGSCISTQAKLINSISKRYYDRSGTKGKSKHARFDHSESRKSVSKCVSSTRKVLKNPSGKNIFDLYEIGKKLGIGEFGVTHQCFDLETGEAFACKKIAKAKLRTEVDLEDVRREVEIMRHLPKHPNIVTFREAFEDKEAIYLVMELCRGGELFDRILAKGHYSERAAATIIKTILEIVKVCHEHGVIHRDLKPENFLFADESESAPIKAIDFGLSIFYESETEEGIAHAIIKGEIDFKRDPWPKVSGEAMELVKNMLRPNPYNRMTIQEILEHPWIQNPKHCPNVNLGENVRSRIKQFSLMSKFKKKVLRVVADNLSEDQTDSIIQMFNMMDTDENGHLSFEELRDGLAKIGHSIDDPDVQMLLESADVDGSGTLSYEEFITMAVHLKRISNDQLSQAFQYFDKNQSGYIEVEELKEALLQDDPGPNNEKLIKDIMLDVDEDKDDRISYQEFKAMMLSGMDWKMDSRQYSRVLLNAVSIKILRKSGQLRVKL</sequence>
<dbReference type="SUPFAM" id="SSF56112">
    <property type="entry name" value="Protein kinase-like (PK-like)"/>
    <property type="match status" value="1"/>
</dbReference>
<evidence type="ECO:0000313" key="19">
    <source>
        <dbReference type="EMBL" id="TYI06455.1"/>
    </source>
</evidence>
<gene>
    <name evidence="19" type="ORF">ES332_A10G160500v1</name>
</gene>
<feature type="domain" description="EF-hand" evidence="18">
    <location>
        <begin position="390"/>
        <end position="425"/>
    </location>
</feature>
<evidence type="ECO:0000256" key="2">
    <source>
        <dbReference type="ARBA" id="ARBA00012513"/>
    </source>
</evidence>
<keyword evidence="8 15" id="KW-0547">Nucleotide-binding</keyword>
<dbReference type="PANTHER" id="PTHR24349">
    <property type="entry name" value="SERINE/THREONINE-PROTEIN KINASE"/>
    <property type="match status" value="1"/>
</dbReference>
<evidence type="ECO:0000256" key="3">
    <source>
        <dbReference type="ARBA" id="ARBA00022527"/>
    </source>
</evidence>
<dbReference type="PROSITE" id="PS50011">
    <property type="entry name" value="PROTEIN_KINASE_DOM"/>
    <property type="match status" value="1"/>
</dbReference>
<dbReference type="SMART" id="SM00054">
    <property type="entry name" value="EFh"/>
    <property type="match status" value="4"/>
</dbReference>
<evidence type="ECO:0000256" key="10">
    <source>
        <dbReference type="ARBA" id="ARBA00022837"/>
    </source>
</evidence>
<keyword evidence="3 16" id="KW-0723">Serine/threonine-protein kinase</keyword>
<dbReference type="InterPro" id="IPR011992">
    <property type="entry name" value="EF-hand-dom_pair"/>
</dbReference>
<evidence type="ECO:0000256" key="4">
    <source>
        <dbReference type="ARBA" id="ARBA00022553"/>
    </source>
</evidence>
<dbReference type="FunFam" id="3.30.200.20:FF:000004">
    <property type="entry name" value="Calcium-dependent protein kinase 1"/>
    <property type="match status" value="1"/>
</dbReference>
<evidence type="ECO:0000256" key="14">
    <source>
        <dbReference type="ARBA" id="ARBA00048679"/>
    </source>
</evidence>
<dbReference type="PROSITE" id="PS50222">
    <property type="entry name" value="EF_HAND_2"/>
    <property type="match status" value="4"/>
</dbReference>
<dbReference type="InterPro" id="IPR002048">
    <property type="entry name" value="EF_hand_dom"/>
</dbReference>
<dbReference type="GO" id="GO:0005524">
    <property type="term" value="F:ATP binding"/>
    <property type="evidence" value="ECO:0007669"/>
    <property type="project" value="UniProtKB-UniRule"/>
</dbReference>
<evidence type="ECO:0000256" key="5">
    <source>
        <dbReference type="ARBA" id="ARBA00022679"/>
    </source>
</evidence>
<dbReference type="SMART" id="SM00220">
    <property type="entry name" value="S_TKc"/>
    <property type="match status" value="1"/>
</dbReference>
<keyword evidence="6" id="KW-0479">Metal-binding</keyword>
<dbReference type="InterPro" id="IPR008271">
    <property type="entry name" value="Ser/Thr_kinase_AS"/>
</dbReference>
<proteinExistence type="inferred from homology"/>
<evidence type="ECO:0000256" key="7">
    <source>
        <dbReference type="ARBA" id="ARBA00022737"/>
    </source>
</evidence>
<keyword evidence="4" id="KW-0597">Phosphoprotein</keyword>
<evidence type="ECO:0000256" key="11">
    <source>
        <dbReference type="ARBA" id="ARBA00022840"/>
    </source>
</evidence>
<dbReference type="InterPro" id="IPR017441">
    <property type="entry name" value="Protein_kinase_ATP_BS"/>
</dbReference>
<dbReference type="FunFam" id="1.10.238.10:FF:000050">
    <property type="entry name" value="Calcium-dependent protein kinase 7"/>
    <property type="match status" value="1"/>
</dbReference>
<dbReference type="InterPro" id="IPR050205">
    <property type="entry name" value="CDPK_Ser/Thr_kinases"/>
</dbReference>
<feature type="binding site" evidence="15">
    <location>
        <position position="95"/>
    </location>
    <ligand>
        <name>ATP</name>
        <dbReference type="ChEBI" id="CHEBI:30616"/>
    </ligand>
</feature>
<evidence type="ECO:0000256" key="8">
    <source>
        <dbReference type="ARBA" id="ARBA00022741"/>
    </source>
</evidence>
<dbReference type="Pfam" id="PF00069">
    <property type="entry name" value="Pkinase"/>
    <property type="match status" value="1"/>
</dbReference>
<dbReference type="InterPro" id="IPR011009">
    <property type="entry name" value="Kinase-like_dom_sf"/>
</dbReference>
<evidence type="ECO:0000259" key="17">
    <source>
        <dbReference type="PROSITE" id="PS50011"/>
    </source>
</evidence>
<dbReference type="PROSITE" id="PS00107">
    <property type="entry name" value="PROTEIN_KINASE_ATP"/>
    <property type="match status" value="1"/>
</dbReference>
<reference evidence="19 20" key="1">
    <citation type="submission" date="2019-07" db="EMBL/GenBank/DDBJ databases">
        <title>WGS assembly of Gossypium tomentosum.</title>
        <authorList>
            <person name="Chen Z.J."/>
            <person name="Sreedasyam A."/>
            <person name="Ando A."/>
            <person name="Song Q."/>
            <person name="De L."/>
            <person name="Hulse-Kemp A."/>
            <person name="Ding M."/>
            <person name="Ye W."/>
            <person name="Kirkbride R."/>
            <person name="Jenkins J."/>
            <person name="Plott C."/>
            <person name="Lovell J."/>
            <person name="Lin Y.-M."/>
            <person name="Vaughn R."/>
            <person name="Liu B."/>
            <person name="Li W."/>
            <person name="Simpson S."/>
            <person name="Scheffler B."/>
            <person name="Saski C."/>
            <person name="Grover C."/>
            <person name="Hu G."/>
            <person name="Conover J."/>
            <person name="Carlson J."/>
            <person name="Shu S."/>
            <person name="Boston L."/>
            <person name="Williams M."/>
            <person name="Peterson D."/>
            <person name="Mcgee K."/>
            <person name="Jones D."/>
            <person name="Wendel J."/>
            <person name="Stelly D."/>
            <person name="Grimwood J."/>
            <person name="Schmutz J."/>
        </authorList>
    </citation>
    <scope>NUCLEOTIDE SEQUENCE [LARGE SCALE GENOMIC DNA]</scope>
    <source>
        <strain evidence="19">7179.01</strain>
    </source>
</reference>
<dbReference type="Gene3D" id="1.10.238.10">
    <property type="entry name" value="EF-hand"/>
    <property type="match status" value="2"/>
</dbReference>
<dbReference type="EC" id="2.7.11.1" evidence="2"/>
<feature type="domain" description="EF-hand" evidence="18">
    <location>
        <begin position="427"/>
        <end position="462"/>
    </location>
</feature>
<feature type="domain" description="Protein kinase" evidence="17">
    <location>
        <begin position="66"/>
        <end position="276"/>
    </location>
</feature>
<evidence type="ECO:0000256" key="15">
    <source>
        <dbReference type="PROSITE-ProRule" id="PRU10141"/>
    </source>
</evidence>
<keyword evidence="7" id="KW-0677">Repeat</keyword>
<dbReference type="AlphaFoldDB" id="A0A5D2NTK8"/>
<evidence type="ECO:0000256" key="16">
    <source>
        <dbReference type="RuleBase" id="RU000304"/>
    </source>
</evidence>
<keyword evidence="5" id="KW-0808">Transferase</keyword>
<comment type="catalytic activity">
    <reaction evidence="13">
        <text>L-threonyl-[protein] + ATP = O-phospho-L-threonyl-[protein] + ADP + H(+)</text>
        <dbReference type="Rhea" id="RHEA:46608"/>
        <dbReference type="Rhea" id="RHEA-COMP:11060"/>
        <dbReference type="Rhea" id="RHEA-COMP:11605"/>
        <dbReference type="ChEBI" id="CHEBI:15378"/>
        <dbReference type="ChEBI" id="CHEBI:30013"/>
        <dbReference type="ChEBI" id="CHEBI:30616"/>
        <dbReference type="ChEBI" id="CHEBI:61977"/>
        <dbReference type="ChEBI" id="CHEBI:456216"/>
        <dbReference type="EC" id="2.7.11.1"/>
    </reaction>
</comment>
<dbReference type="EMBL" id="CM017619">
    <property type="protein sequence ID" value="TYI06455.1"/>
    <property type="molecule type" value="Genomic_DNA"/>
</dbReference>
<evidence type="ECO:0000256" key="12">
    <source>
        <dbReference type="ARBA" id="ARBA00024334"/>
    </source>
</evidence>
<dbReference type="Pfam" id="PF13499">
    <property type="entry name" value="EF-hand_7"/>
    <property type="match status" value="2"/>
</dbReference>
<comment type="similarity">
    <text evidence="12">Belongs to the protein kinase superfamily. Ser/Thr protein kinase family. CDPK subfamily.</text>
</comment>
<dbReference type="GO" id="GO:0005509">
    <property type="term" value="F:calcium ion binding"/>
    <property type="evidence" value="ECO:0007669"/>
    <property type="project" value="InterPro"/>
</dbReference>
<feature type="domain" description="EF-hand" evidence="18">
    <location>
        <begin position="319"/>
        <end position="354"/>
    </location>
</feature>
<dbReference type="InterPro" id="IPR000719">
    <property type="entry name" value="Prot_kinase_dom"/>
</dbReference>
<dbReference type="Proteomes" id="UP000322667">
    <property type="component" value="Chromosome A10"/>
</dbReference>
<protein>
    <recommendedName>
        <fullName evidence="2">non-specific serine/threonine protein kinase</fullName>
        <ecNumber evidence="2">2.7.11.1</ecNumber>
    </recommendedName>
</protein>
<feature type="domain" description="EF-hand" evidence="18">
    <location>
        <begin position="355"/>
        <end position="389"/>
    </location>
</feature>
<dbReference type="Gene3D" id="1.10.510.10">
    <property type="entry name" value="Transferase(Phosphotransferase) domain 1"/>
    <property type="match status" value="2"/>
</dbReference>
<evidence type="ECO:0000256" key="9">
    <source>
        <dbReference type="ARBA" id="ARBA00022777"/>
    </source>
</evidence>
<comment type="similarity">
    <text evidence="1">Belongs to the protein kinase superfamily. CAMK Ser/Thr protein kinase family. CaMK subfamily.</text>
</comment>
<evidence type="ECO:0000256" key="6">
    <source>
        <dbReference type="ARBA" id="ARBA00022723"/>
    </source>
</evidence>
<evidence type="ECO:0000259" key="18">
    <source>
        <dbReference type="PROSITE" id="PS50222"/>
    </source>
</evidence>
<keyword evidence="10" id="KW-0106">Calcium</keyword>
<dbReference type="CDD" id="cd00051">
    <property type="entry name" value="EFh"/>
    <property type="match status" value="1"/>
</dbReference>
<evidence type="ECO:0000256" key="1">
    <source>
        <dbReference type="ARBA" id="ARBA00005354"/>
    </source>
</evidence>
<dbReference type="PROSITE" id="PS00018">
    <property type="entry name" value="EF_HAND_1"/>
    <property type="match status" value="3"/>
</dbReference>
<dbReference type="Gene3D" id="3.30.200.20">
    <property type="entry name" value="Phosphorylase Kinase, domain 1"/>
    <property type="match status" value="1"/>
</dbReference>
<accession>A0A5D2NTK8</accession>
<dbReference type="InterPro" id="IPR018247">
    <property type="entry name" value="EF_Hand_1_Ca_BS"/>
</dbReference>
<dbReference type="GO" id="GO:0004674">
    <property type="term" value="F:protein serine/threonine kinase activity"/>
    <property type="evidence" value="ECO:0007669"/>
    <property type="project" value="UniProtKB-KW"/>
</dbReference>
<keyword evidence="20" id="KW-1185">Reference proteome</keyword>
<name>A0A5D2NTK8_GOSTO</name>
<keyword evidence="11 15" id="KW-0067">ATP-binding</keyword>
<evidence type="ECO:0000313" key="20">
    <source>
        <dbReference type="Proteomes" id="UP000322667"/>
    </source>
</evidence>
<dbReference type="SUPFAM" id="SSF47473">
    <property type="entry name" value="EF-hand"/>
    <property type="match status" value="1"/>
</dbReference>
<dbReference type="PROSITE" id="PS00108">
    <property type="entry name" value="PROTEIN_KINASE_ST"/>
    <property type="match status" value="1"/>
</dbReference>
<keyword evidence="9" id="KW-0418">Kinase</keyword>